<organism evidence="3 4">
    <name type="scientific">Bicyclus anynana</name>
    <name type="common">Squinting bush brown butterfly</name>
    <dbReference type="NCBI Taxonomy" id="110368"/>
    <lineage>
        <taxon>Eukaryota</taxon>
        <taxon>Metazoa</taxon>
        <taxon>Ecdysozoa</taxon>
        <taxon>Arthropoda</taxon>
        <taxon>Hexapoda</taxon>
        <taxon>Insecta</taxon>
        <taxon>Pterygota</taxon>
        <taxon>Neoptera</taxon>
        <taxon>Endopterygota</taxon>
        <taxon>Lepidoptera</taxon>
        <taxon>Glossata</taxon>
        <taxon>Ditrysia</taxon>
        <taxon>Papilionoidea</taxon>
        <taxon>Nymphalidae</taxon>
        <taxon>Satyrinae</taxon>
        <taxon>Satyrini</taxon>
        <taxon>Mycalesina</taxon>
        <taxon>Bicyclus</taxon>
    </lineage>
</organism>
<feature type="region of interest" description="Disordered" evidence="2">
    <location>
        <begin position="159"/>
        <end position="178"/>
    </location>
</feature>
<feature type="compositionally biased region" description="Basic and acidic residues" evidence="2">
    <location>
        <begin position="33"/>
        <end position="45"/>
    </location>
</feature>
<feature type="region of interest" description="Disordered" evidence="2">
    <location>
        <begin position="1"/>
        <end position="45"/>
    </location>
</feature>
<evidence type="ECO:0000313" key="4">
    <source>
        <dbReference type="RefSeq" id="XP_052744068.1"/>
    </source>
</evidence>
<proteinExistence type="predicted"/>
<dbReference type="GeneID" id="112044327"/>
<evidence type="ECO:0000256" key="2">
    <source>
        <dbReference type="SAM" id="MobiDB-lite"/>
    </source>
</evidence>
<name>A0ABM3LYC0_BICAN</name>
<protein>
    <submittedName>
        <fullName evidence="4">Uncharacterized protein LOC112044327</fullName>
    </submittedName>
</protein>
<keyword evidence="3" id="KW-1185">Reference proteome</keyword>
<dbReference type="RefSeq" id="XP_052744068.1">
    <property type="nucleotide sequence ID" value="XM_052888108.1"/>
</dbReference>
<keyword evidence="1" id="KW-0175">Coiled coil</keyword>
<feature type="coiled-coil region" evidence="1">
    <location>
        <begin position="92"/>
        <end position="126"/>
    </location>
</feature>
<accession>A0ABM3LYC0</accession>
<evidence type="ECO:0000313" key="3">
    <source>
        <dbReference type="Proteomes" id="UP001652582"/>
    </source>
</evidence>
<feature type="compositionally biased region" description="Polar residues" evidence="2">
    <location>
        <begin position="159"/>
        <end position="169"/>
    </location>
</feature>
<reference evidence="4" key="1">
    <citation type="submission" date="2025-08" db="UniProtKB">
        <authorList>
            <consortium name="RefSeq"/>
        </authorList>
    </citation>
    <scope>IDENTIFICATION</scope>
</reference>
<sequence>MEDRTESSSDVSDAPCRRRGRPMGKNRVPLSINERRARNAQYERERRIETSEAMAELAEAARCDTNLSNCDLLATVIKQLQRAAQFDSTRDIEELRRSNAKLIKEVEDLEKRLSNLENNKRSKDVEKDTLIVGKRKRKSNRREKSAKFMKSSEDFFLNTESNMKISRNSTDAEEELVV</sequence>
<gene>
    <name evidence="4" type="primary">LOC112044327</name>
</gene>
<evidence type="ECO:0000256" key="1">
    <source>
        <dbReference type="SAM" id="Coils"/>
    </source>
</evidence>
<dbReference type="Proteomes" id="UP001652582">
    <property type="component" value="Chromosome 21"/>
</dbReference>